<feature type="transmembrane region" description="Helical" evidence="8">
    <location>
        <begin position="347"/>
        <end position="367"/>
    </location>
</feature>
<feature type="transmembrane region" description="Helical" evidence="8">
    <location>
        <begin position="78"/>
        <end position="97"/>
    </location>
</feature>
<feature type="transmembrane region" description="Helical" evidence="8">
    <location>
        <begin position="252"/>
        <end position="270"/>
    </location>
</feature>
<evidence type="ECO:0000256" key="7">
    <source>
        <dbReference type="ARBA" id="ARBA00023136"/>
    </source>
</evidence>
<sequence>MQASKQVSLRRIAVLVGGLSMFGPFAIDAVFPAFPHIGAELGADKLAMQQVISVYLLAYALMSLLHGALSDALGRKRVILGGLAVFIGASIGCALATDMATLLLFRGLQGLSAGVGYIIGRAVIRDLYDGDDAQRLMSQVSMIFSIAPAIAPIIGGWLLGWSSWQGIFWFLVAFSSALLLITMIWLPETHPPHARLSLHPARLLRDYLGIARNPRFLRLAAAGSLGFGGLFLYIASAPAFVLDLLHLNERQFAWLFIPTIGGMALGAYASGRAAGRMDGVRAVRIGYGCIAVATLYNIGYNALAPQMSVPWAVLSLPLTSFGVALIFPILSLAILDMYPRQRGTASSMQAFSTLLTNSVIAGVLSPLLSRSGLWLAIGAGLFAVASGIAWKWERRSLRAQRAATHS</sequence>
<keyword evidence="4" id="KW-1003">Cell membrane</keyword>
<reference evidence="10 11" key="1">
    <citation type="submission" date="2015-10" db="EMBL/GenBank/DDBJ databases">
        <title>Genome sequencing and analysis of members of genus Stenotrophomonas.</title>
        <authorList>
            <person name="Patil P.P."/>
            <person name="Midha S."/>
            <person name="Patil P.B."/>
        </authorList>
    </citation>
    <scope>NUCLEOTIDE SEQUENCE [LARGE SCALE GENOMIC DNA]</scope>
    <source>
        <strain evidence="10 11">JCM 9942</strain>
    </source>
</reference>
<evidence type="ECO:0000256" key="1">
    <source>
        <dbReference type="ARBA" id="ARBA00004651"/>
    </source>
</evidence>
<feature type="transmembrane region" description="Helical" evidence="8">
    <location>
        <begin position="311"/>
        <end position="335"/>
    </location>
</feature>
<dbReference type="PANTHER" id="PTHR23502">
    <property type="entry name" value="MAJOR FACILITATOR SUPERFAMILY"/>
    <property type="match status" value="1"/>
</dbReference>
<dbReference type="GO" id="GO:1990961">
    <property type="term" value="P:xenobiotic detoxification by transmembrane export across the plasma membrane"/>
    <property type="evidence" value="ECO:0007669"/>
    <property type="project" value="InterPro"/>
</dbReference>
<keyword evidence="3 8" id="KW-0813">Transport</keyword>
<keyword evidence="5 8" id="KW-0812">Transmembrane</keyword>
<dbReference type="SUPFAM" id="SSF103473">
    <property type="entry name" value="MFS general substrate transporter"/>
    <property type="match status" value="1"/>
</dbReference>
<dbReference type="PANTHER" id="PTHR23502:SF132">
    <property type="entry name" value="POLYAMINE TRANSPORTER 2-RELATED"/>
    <property type="match status" value="1"/>
</dbReference>
<feature type="transmembrane region" description="Helical" evidence="8">
    <location>
        <begin position="46"/>
        <end position="66"/>
    </location>
</feature>
<evidence type="ECO:0000313" key="11">
    <source>
        <dbReference type="Proteomes" id="UP000050836"/>
    </source>
</evidence>
<evidence type="ECO:0000256" key="4">
    <source>
        <dbReference type="ARBA" id="ARBA00022475"/>
    </source>
</evidence>
<evidence type="ECO:0000259" key="9">
    <source>
        <dbReference type="PROSITE" id="PS50850"/>
    </source>
</evidence>
<dbReference type="GO" id="GO:0015385">
    <property type="term" value="F:sodium:proton antiporter activity"/>
    <property type="evidence" value="ECO:0007669"/>
    <property type="project" value="TreeGrafter"/>
</dbReference>
<dbReference type="OrthoDB" id="9814303at2"/>
<dbReference type="AlphaFoldDB" id="A0A0R0AC26"/>
<dbReference type="NCBIfam" id="TIGR00710">
    <property type="entry name" value="efflux_Bcr_CflA"/>
    <property type="match status" value="1"/>
</dbReference>
<feature type="transmembrane region" description="Helical" evidence="8">
    <location>
        <begin position="136"/>
        <end position="160"/>
    </location>
</feature>
<feature type="transmembrane region" description="Helical" evidence="8">
    <location>
        <begin position="373"/>
        <end position="392"/>
    </location>
</feature>
<keyword evidence="7 8" id="KW-0472">Membrane</keyword>
<organism evidence="10 11">
    <name type="scientific">Stenotrophomonas pictorum JCM 9942</name>
    <dbReference type="NCBI Taxonomy" id="1236960"/>
    <lineage>
        <taxon>Bacteria</taxon>
        <taxon>Pseudomonadati</taxon>
        <taxon>Pseudomonadota</taxon>
        <taxon>Gammaproteobacteria</taxon>
        <taxon>Lysobacterales</taxon>
        <taxon>Lysobacteraceae</taxon>
        <taxon>Stenotrophomonas</taxon>
    </lineage>
</organism>
<proteinExistence type="inferred from homology"/>
<comment type="subcellular location">
    <subcellularLocation>
        <location evidence="8">Cell inner membrane</location>
        <topology evidence="8">Multi-pass membrane protein</topology>
    </subcellularLocation>
    <subcellularLocation>
        <location evidence="1">Cell membrane</location>
        <topology evidence="1">Multi-pass membrane protein</topology>
    </subcellularLocation>
</comment>
<evidence type="ECO:0000256" key="5">
    <source>
        <dbReference type="ARBA" id="ARBA00022692"/>
    </source>
</evidence>
<dbReference type="RefSeq" id="WP_054657898.1">
    <property type="nucleotide sequence ID" value="NZ_BAZI01000043.1"/>
</dbReference>
<feature type="domain" description="Major facilitator superfamily (MFS) profile" evidence="9">
    <location>
        <begin position="9"/>
        <end position="395"/>
    </location>
</feature>
<dbReference type="CDD" id="cd17320">
    <property type="entry name" value="MFS_MdfA_MDR_like"/>
    <property type="match status" value="1"/>
</dbReference>
<dbReference type="InterPro" id="IPR011701">
    <property type="entry name" value="MFS"/>
</dbReference>
<feature type="transmembrane region" description="Helical" evidence="8">
    <location>
        <begin position="282"/>
        <end position="299"/>
    </location>
</feature>
<dbReference type="Proteomes" id="UP000050836">
    <property type="component" value="Unassembled WGS sequence"/>
</dbReference>
<feature type="transmembrane region" description="Helical" evidence="8">
    <location>
        <begin position="12"/>
        <end position="34"/>
    </location>
</feature>
<feature type="transmembrane region" description="Helical" evidence="8">
    <location>
        <begin position="166"/>
        <end position="186"/>
    </location>
</feature>
<dbReference type="Pfam" id="PF07690">
    <property type="entry name" value="MFS_1"/>
    <property type="match status" value="1"/>
</dbReference>
<dbReference type="InterPro" id="IPR004812">
    <property type="entry name" value="Efflux_drug-R_Bcr/CmlA"/>
</dbReference>
<accession>A0A0R0AC26</accession>
<feature type="transmembrane region" description="Helical" evidence="8">
    <location>
        <begin position="216"/>
        <end position="240"/>
    </location>
</feature>
<dbReference type="GO" id="GO:0042910">
    <property type="term" value="F:xenobiotic transmembrane transporter activity"/>
    <property type="evidence" value="ECO:0007669"/>
    <property type="project" value="InterPro"/>
</dbReference>
<comment type="similarity">
    <text evidence="2 8">Belongs to the major facilitator superfamily. Bcr/CmlA family.</text>
</comment>
<evidence type="ECO:0000313" key="10">
    <source>
        <dbReference type="EMBL" id="KRG42486.1"/>
    </source>
</evidence>
<evidence type="ECO:0000256" key="6">
    <source>
        <dbReference type="ARBA" id="ARBA00022989"/>
    </source>
</evidence>
<name>A0A0R0AC26_9GAMM</name>
<dbReference type="InterPro" id="IPR020846">
    <property type="entry name" value="MFS_dom"/>
</dbReference>
<evidence type="ECO:0000256" key="2">
    <source>
        <dbReference type="ARBA" id="ARBA00006236"/>
    </source>
</evidence>
<gene>
    <name evidence="10" type="ORF">ARC78_09020</name>
</gene>
<feature type="transmembrane region" description="Helical" evidence="8">
    <location>
        <begin position="103"/>
        <end position="124"/>
    </location>
</feature>
<comment type="caution">
    <text evidence="10">The sequence shown here is derived from an EMBL/GenBank/DDBJ whole genome shotgun (WGS) entry which is preliminary data.</text>
</comment>
<evidence type="ECO:0000256" key="8">
    <source>
        <dbReference type="RuleBase" id="RU365088"/>
    </source>
</evidence>
<dbReference type="EMBL" id="LLXS01000018">
    <property type="protein sequence ID" value="KRG42486.1"/>
    <property type="molecule type" value="Genomic_DNA"/>
</dbReference>
<dbReference type="Gene3D" id="1.20.1720.10">
    <property type="entry name" value="Multidrug resistance protein D"/>
    <property type="match status" value="1"/>
</dbReference>
<evidence type="ECO:0000256" key="3">
    <source>
        <dbReference type="ARBA" id="ARBA00022448"/>
    </source>
</evidence>
<dbReference type="GO" id="GO:0005886">
    <property type="term" value="C:plasma membrane"/>
    <property type="evidence" value="ECO:0007669"/>
    <property type="project" value="UniProtKB-SubCell"/>
</dbReference>
<keyword evidence="8" id="KW-0997">Cell inner membrane</keyword>
<keyword evidence="6 8" id="KW-1133">Transmembrane helix</keyword>
<dbReference type="InterPro" id="IPR036259">
    <property type="entry name" value="MFS_trans_sf"/>
</dbReference>
<dbReference type="PROSITE" id="PS50850">
    <property type="entry name" value="MFS"/>
    <property type="match status" value="1"/>
</dbReference>
<keyword evidence="11" id="KW-1185">Reference proteome</keyword>
<protein>
    <recommendedName>
        <fullName evidence="8">Bcr/CflA family efflux transporter</fullName>
    </recommendedName>
</protein>